<dbReference type="AlphaFoldDB" id="A0A917JC68"/>
<dbReference type="GO" id="GO:0051537">
    <property type="term" value="F:2 iron, 2 sulfur cluster binding"/>
    <property type="evidence" value="ECO:0007669"/>
    <property type="project" value="UniProtKB-KW"/>
</dbReference>
<keyword evidence="1" id="KW-0001">2Fe-2S</keyword>
<evidence type="ECO:0000256" key="1">
    <source>
        <dbReference type="ARBA" id="ARBA00022714"/>
    </source>
</evidence>
<sequence>MAWYKVADAANLSTSFLMKVTAGGKQLCLVKADEKLYAVSATCPHAGADLSKGRCEEGKLVCPFHRYKYNLSTGRGDLGQNDFIRTYAVEQRDDGIYVEIKSFFENFRNRF</sequence>
<feature type="domain" description="Rieske" evidence="7">
    <location>
        <begin position="3"/>
        <end position="98"/>
    </location>
</feature>
<dbReference type="GO" id="GO:0046872">
    <property type="term" value="F:metal ion binding"/>
    <property type="evidence" value="ECO:0007669"/>
    <property type="project" value="UniProtKB-KW"/>
</dbReference>
<dbReference type="RefSeq" id="WP_188417447.1">
    <property type="nucleotide sequence ID" value="NZ_BMDO01000007.1"/>
</dbReference>
<dbReference type="Proteomes" id="UP000662074">
    <property type="component" value="Unassembled WGS sequence"/>
</dbReference>
<protein>
    <recommendedName>
        <fullName evidence="7">Rieske domain-containing protein</fullName>
    </recommendedName>
</protein>
<dbReference type="PANTHER" id="PTHR21496:SF0">
    <property type="entry name" value="RIESKE DOMAIN-CONTAINING PROTEIN"/>
    <property type="match status" value="1"/>
</dbReference>
<name>A0A917JC68_9SPHI</name>
<keyword evidence="4" id="KW-0411">Iron-sulfur</keyword>
<evidence type="ECO:0000313" key="8">
    <source>
        <dbReference type="EMBL" id="GGI51401.1"/>
    </source>
</evidence>
<evidence type="ECO:0000256" key="3">
    <source>
        <dbReference type="ARBA" id="ARBA00023004"/>
    </source>
</evidence>
<keyword evidence="3" id="KW-0408">Iron</keyword>
<dbReference type="Gene3D" id="2.102.10.10">
    <property type="entry name" value="Rieske [2Fe-2S] iron-sulphur domain"/>
    <property type="match status" value="1"/>
</dbReference>
<dbReference type="InterPro" id="IPR017941">
    <property type="entry name" value="Rieske_2Fe-2S"/>
</dbReference>
<dbReference type="CDD" id="cd03467">
    <property type="entry name" value="Rieske"/>
    <property type="match status" value="1"/>
</dbReference>
<proteinExistence type="inferred from homology"/>
<dbReference type="SUPFAM" id="SSF50022">
    <property type="entry name" value="ISP domain"/>
    <property type="match status" value="1"/>
</dbReference>
<keyword evidence="2" id="KW-0479">Metal-binding</keyword>
<comment type="cofactor">
    <cofactor evidence="5">
        <name>[2Fe-2S] cluster</name>
        <dbReference type="ChEBI" id="CHEBI:190135"/>
    </cofactor>
</comment>
<dbReference type="InterPro" id="IPR036922">
    <property type="entry name" value="Rieske_2Fe-2S_sf"/>
</dbReference>
<dbReference type="PANTHER" id="PTHR21496">
    <property type="entry name" value="FERREDOXIN-RELATED"/>
    <property type="match status" value="1"/>
</dbReference>
<organism evidence="8 9">
    <name type="scientific">Mucilaginibacter galii</name>
    <dbReference type="NCBI Taxonomy" id="2005073"/>
    <lineage>
        <taxon>Bacteria</taxon>
        <taxon>Pseudomonadati</taxon>
        <taxon>Bacteroidota</taxon>
        <taxon>Sphingobacteriia</taxon>
        <taxon>Sphingobacteriales</taxon>
        <taxon>Sphingobacteriaceae</taxon>
        <taxon>Mucilaginibacter</taxon>
    </lineage>
</organism>
<reference evidence="8" key="1">
    <citation type="journal article" date="2014" name="Int. J. Syst. Evol. Microbiol.">
        <title>Complete genome sequence of Corynebacterium casei LMG S-19264T (=DSM 44701T), isolated from a smear-ripened cheese.</title>
        <authorList>
            <consortium name="US DOE Joint Genome Institute (JGI-PGF)"/>
            <person name="Walter F."/>
            <person name="Albersmeier A."/>
            <person name="Kalinowski J."/>
            <person name="Ruckert C."/>
        </authorList>
    </citation>
    <scope>NUCLEOTIDE SEQUENCE</scope>
    <source>
        <strain evidence="8">CCM 8711</strain>
    </source>
</reference>
<dbReference type="Pfam" id="PF00355">
    <property type="entry name" value="Rieske"/>
    <property type="match status" value="1"/>
</dbReference>
<comment type="caution">
    <text evidence="8">The sequence shown here is derived from an EMBL/GenBank/DDBJ whole genome shotgun (WGS) entry which is preliminary data.</text>
</comment>
<comment type="similarity">
    <text evidence="6">Belongs to the bacterial ring-hydroxylating dioxygenase ferredoxin component family.</text>
</comment>
<gene>
    <name evidence="8" type="ORF">GCM10011425_26130</name>
</gene>
<evidence type="ECO:0000256" key="6">
    <source>
        <dbReference type="ARBA" id="ARBA00038001"/>
    </source>
</evidence>
<dbReference type="PROSITE" id="PS51296">
    <property type="entry name" value="RIESKE"/>
    <property type="match status" value="1"/>
</dbReference>
<reference evidence="8" key="2">
    <citation type="submission" date="2020-09" db="EMBL/GenBank/DDBJ databases">
        <authorList>
            <person name="Sun Q."/>
            <person name="Sedlacek I."/>
        </authorList>
    </citation>
    <scope>NUCLEOTIDE SEQUENCE</scope>
    <source>
        <strain evidence="8">CCM 8711</strain>
    </source>
</reference>
<evidence type="ECO:0000313" key="9">
    <source>
        <dbReference type="Proteomes" id="UP000662074"/>
    </source>
</evidence>
<dbReference type="EMBL" id="BMDO01000007">
    <property type="protein sequence ID" value="GGI51401.1"/>
    <property type="molecule type" value="Genomic_DNA"/>
</dbReference>
<keyword evidence="9" id="KW-1185">Reference proteome</keyword>
<evidence type="ECO:0000256" key="2">
    <source>
        <dbReference type="ARBA" id="ARBA00022723"/>
    </source>
</evidence>
<evidence type="ECO:0000259" key="7">
    <source>
        <dbReference type="PROSITE" id="PS51296"/>
    </source>
</evidence>
<evidence type="ECO:0000256" key="4">
    <source>
        <dbReference type="ARBA" id="ARBA00023014"/>
    </source>
</evidence>
<accession>A0A917JC68</accession>
<evidence type="ECO:0000256" key="5">
    <source>
        <dbReference type="ARBA" id="ARBA00034078"/>
    </source>
</evidence>